<name>A0A9W7FQ00_9STRA</name>
<feature type="compositionally biased region" description="Basic and acidic residues" evidence="1">
    <location>
        <begin position="1"/>
        <end position="20"/>
    </location>
</feature>
<dbReference type="InterPro" id="IPR043519">
    <property type="entry name" value="NT_sf"/>
</dbReference>
<comment type="caution">
    <text evidence="2">The sequence shown here is derived from an EMBL/GenBank/DDBJ whole genome shotgun (WGS) entry which is preliminary data.</text>
</comment>
<proteinExistence type="predicted"/>
<dbReference type="AlphaFoldDB" id="A0A9W7FQ00"/>
<dbReference type="Pfam" id="PF02410">
    <property type="entry name" value="RsfS"/>
    <property type="match status" value="1"/>
</dbReference>
<keyword evidence="3" id="KW-1185">Reference proteome</keyword>
<dbReference type="Proteomes" id="UP001165122">
    <property type="component" value="Unassembled WGS sequence"/>
</dbReference>
<feature type="region of interest" description="Disordered" evidence="1">
    <location>
        <begin position="1"/>
        <end position="67"/>
    </location>
</feature>
<protein>
    <submittedName>
        <fullName evidence="2">Uncharacterized protein</fullName>
    </submittedName>
</protein>
<evidence type="ECO:0000256" key="1">
    <source>
        <dbReference type="SAM" id="MobiDB-lite"/>
    </source>
</evidence>
<dbReference type="SUPFAM" id="SSF81301">
    <property type="entry name" value="Nucleotidyltransferase"/>
    <property type="match status" value="1"/>
</dbReference>
<dbReference type="Gene3D" id="3.30.460.10">
    <property type="entry name" value="Beta Polymerase, domain 2"/>
    <property type="match status" value="1"/>
</dbReference>
<evidence type="ECO:0000313" key="2">
    <source>
        <dbReference type="EMBL" id="GMI16792.1"/>
    </source>
</evidence>
<feature type="compositionally biased region" description="Basic and acidic residues" evidence="1">
    <location>
        <begin position="45"/>
        <end position="58"/>
    </location>
</feature>
<reference evidence="3" key="1">
    <citation type="journal article" date="2023" name="Commun. Biol.">
        <title>Genome analysis of Parmales, the sister group of diatoms, reveals the evolutionary specialization of diatoms from phago-mixotrophs to photoautotrophs.</title>
        <authorList>
            <person name="Ban H."/>
            <person name="Sato S."/>
            <person name="Yoshikawa S."/>
            <person name="Yamada K."/>
            <person name="Nakamura Y."/>
            <person name="Ichinomiya M."/>
            <person name="Sato N."/>
            <person name="Blanc-Mathieu R."/>
            <person name="Endo H."/>
            <person name="Kuwata A."/>
            <person name="Ogata H."/>
        </authorList>
    </citation>
    <scope>NUCLEOTIDE SEQUENCE [LARGE SCALE GENOMIC DNA]</scope>
    <source>
        <strain evidence="3">NIES 3700</strain>
    </source>
</reference>
<gene>
    <name evidence="2" type="ORF">TrLO_g2139</name>
</gene>
<dbReference type="EMBL" id="BRXW01000266">
    <property type="protein sequence ID" value="GMI16792.1"/>
    <property type="molecule type" value="Genomic_DNA"/>
</dbReference>
<feature type="compositionally biased region" description="Polar residues" evidence="1">
    <location>
        <begin position="23"/>
        <end position="34"/>
    </location>
</feature>
<organism evidence="2 3">
    <name type="scientific">Triparma laevis f. longispina</name>
    <dbReference type="NCBI Taxonomy" id="1714387"/>
    <lineage>
        <taxon>Eukaryota</taxon>
        <taxon>Sar</taxon>
        <taxon>Stramenopiles</taxon>
        <taxon>Ochrophyta</taxon>
        <taxon>Bolidophyceae</taxon>
        <taxon>Parmales</taxon>
        <taxon>Triparmaceae</taxon>
        <taxon>Triparma</taxon>
    </lineage>
</organism>
<evidence type="ECO:0000313" key="3">
    <source>
        <dbReference type="Proteomes" id="UP001165122"/>
    </source>
</evidence>
<sequence>MKPLDDHAFTKQQIEDKQEELNDNPNSYQWNKNWGPNAEDTSNDEGSRWINPDKKVTEPKLSIPPPPNDLQLSAPYIHNYLLNDLHLLNVQTISIPSSKSQGIVSHFVIASVPSSRNPMNSAKKFVSDLCKNRINPIESERQGKGVYGGYFIEGEEGGEEGGTGYTIESNYEEVWEEEEGEGDEIGVLGEETVGGTIDLDDDDSIEVWDQDDDGWCIVDCGLVVTHFFSENMNTREKADLENRWSKEGYDD</sequence>
<accession>A0A9W7FQ00</accession>
<dbReference type="OrthoDB" id="10433221at2759"/>